<organism evidence="4 5">
    <name type="scientific">Bacillus thuringiensis</name>
    <dbReference type="NCBI Taxonomy" id="1428"/>
    <lineage>
        <taxon>Bacteria</taxon>
        <taxon>Bacillati</taxon>
        <taxon>Bacillota</taxon>
        <taxon>Bacilli</taxon>
        <taxon>Bacillales</taxon>
        <taxon>Bacillaceae</taxon>
        <taxon>Bacillus</taxon>
        <taxon>Bacillus cereus group</taxon>
    </lineage>
</organism>
<keyword evidence="1" id="KW-0680">Restriction system</keyword>
<comment type="caution">
    <text evidence="4">The sequence shown here is derived from an EMBL/GenBank/DDBJ whole genome shotgun (WGS) entry which is preliminary data.</text>
</comment>
<protein>
    <submittedName>
        <fullName evidence="4">Restriction endonuclease subunit S</fullName>
    </submittedName>
</protein>
<keyword evidence="4" id="KW-0540">Nuclease</keyword>
<dbReference type="SUPFAM" id="SSF116734">
    <property type="entry name" value="DNA methylase specificity domain"/>
    <property type="match status" value="1"/>
</dbReference>
<evidence type="ECO:0000256" key="3">
    <source>
        <dbReference type="SAM" id="Coils"/>
    </source>
</evidence>
<keyword evidence="3" id="KW-0175">Coiled coil</keyword>
<dbReference type="GO" id="GO:0003677">
    <property type="term" value="F:DNA binding"/>
    <property type="evidence" value="ECO:0007669"/>
    <property type="project" value="UniProtKB-KW"/>
</dbReference>
<gene>
    <name evidence="4" type="ORF">CN495_13550</name>
</gene>
<dbReference type="GO" id="GO:0004519">
    <property type="term" value="F:endonuclease activity"/>
    <property type="evidence" value="ECO:0007669"/>
    <property type="project" value="UniProtKB-KW"/>
</dbReference>
<reference evidence="4 5" key="1">
    <citation type="submission" date="2017-09" db="EMBL/GenBank/DDBJ databases">
        <title>Large-scale bioinformatics analysis of Bacillus genomes uncovers conserved roles of natural products in bacterial physiology.</title>
        <authorList>
            <consortium name="Agbiome Team Llc"/>
            <person name="Bleich R.M."/>
            <person name="Kirk G.J."/>
            <person name="Santa Maria K.C."/>
            <person name="Allen S.E."/>
            <person name="Farag S."/>
            <person name="Shank E.A."/>
            <person name="Bowers A."/>
        </authorList>
    </citation>
    <scope>NUCLEOTIDE SEQUENCE [LARGE SCALE GENOMIC DNA]</scope>
    <source>
        <strain evidence="4 5">AFS005140</strain>
    </source>
</reference>
<evidence type="ECO:0000313" key="4">
    <source>
        <dbReference type="EMBL" id="PER53336.1"/>
    </source>
</evidence>
<keyword evidence="4" id="KW-0378">Hydrolase</keyword>
<accession>A0ABD6SC28</accession>
<dbReference type="Proteomes" id="UP000219897">
    <property type="component" value="Unassembled WGS sequence"/>
</dbReference>
<keyword evidence="2" id="KW-0238">DNA-binding</keyword>
<proteinExistence type="predicted"/>
<sequence length="202" mass="23638">MKLGDFANVIQGTFINRIQTSKLNEDSETVHLLTLKEFNETLGLSYRMSQDKNTEVYVRRGKLLKELFTDSNSLVMHTLSQKVAFLPEKYGGLLLTNNFVKIVFTNSVDLYFMEWYLNEHPTIRKQIELFSEGSVISSLKLSNLKDIEVLLPPYERQKQIGKITILKRKKEQLLKEKMQLEQQVMHQQLVNIINRSTQEEKK</sequence>
<evidence type="ECO:0000256" key="1">
    <source>
        <dbReference type="ARBA" id="ARBA00022747"/>
    </source>
</evidence>
<dbReference type="Gene3D" id="3.90.220.20">
    <property type="entry name" value="DNA methylase specificity domains"/>
    <property type="match status" value="1"/>
</dbReference>
<feature type="coiled-coil region" evidence="3">
    <location>
        <begin position="163"/>
        <end position="190"/>
    </location>
</feature>
<dbReference type="InterPro" id="IPR044946">
    <property type="entry name" value="Restrct_endonuc_typeI_TRD_sf"/>
</dbReference>
<dbReference type="AlphaFoldDB" id="A0ABD6SC28"/>
<dbReference type="GO" id="GO:0009307">
    <property type="term" value="P:DNA restriction-modification system"/>
    <property type="evidence" value="ECO:0007669"/>
    <property type="project" value="UniProtKB-KW"/>
</dbReference>
<evidence type="ECO:0000256" key="2">
    <source>
        <dbReference type="ARBA" id="ARBA00023125"/>
    </source>
</evidence>
<dbReference type="RefSeq" id="WP_098221732.1">
    <property type="nucleotide sequence ID" value="NZ_NTVJ01000008.1"/>
</dbReference>
<name>A0ABD6SC28_BACTU</name>
<keyword evidence="4" id="KW-0255">Endonuclease</keyword>
<dbReference type="EMBL" id="NTYF01000042">
    <property type="protein sequence ID" value="PER53336.1"/>
    <property type="molecule type" value="Genomic_DNA"/>
</dbReference>
<evidence type="ECO:0000313" key="5">
    <source>
        <dbReference type="Proteomes" id="UP000219897"/>
    </source>
</evidence>